<protein>
    <submittedName>
        <fullName evidence="2">LexA repressor</fullName>
        <ecNumber evidence="2">3.4.21.88</ecNumber>
    </submittedName>
</protein>
<organism evidence="2 3">
    <name type="scientific">Robinsoniella peoriensis</name>
    <dbReference type="NCBI Taxonomy" id="180332"/>
    <lineage>
        <taxon>Bacteria</taxon>
        <taxon>Bacillati</taxon>
        <taxon>Bacillota</taxon>
        <taxon>Clostridia</taxon>
        <taxon>Lachnospirales</taxon>
        <taxon>Lachnospiraceae</taxon>
        <taxon>Robinsoniella</taxon>
    </lineage>
</organism>
<gene>
    <name evidence="2" type="primary">lexA_2</name>
    <name evidence="2" type="ORF">DSM106044_03962</name>
</gene>
<dbReference type="InterPro" id="IPR036390">
    <property type="entry name" value="WH_DNA-bd_sf"/>
</dbReference>
<reference evidence="2 3" key="1">
    <citation type="journal article" date="2019" name="Anaerobe">
        <title>Detection of Robinsoniella peoriensis in multiple bone samples of a trauma patient.</title>
        <authorList>
            <person name="Schrottner P."/>
            <person name="Hartwich K."/>
            <person name="Bunk B."/>
            <person name="Schober I."/>
            <person name="Helbig S."/>
            <person name="Rudolph W.W."/>
            <person name="Gunzer F."/>
        </authorList>
    </citation>
    <scope>NUCLEOTIDE SEQUENCE [LARGE SCALE GENOMIC DNA]</scope>
    <source>
        <strain evidence="2 3">DSM 106044</strain>
    </source>
</reference>
<proteinExistence type="predicted"/>
<dbReference type="GO" id="GO:0006508">
    <property type="term" value="P:proteolysis"/>
    <property type="evidence" value="ECO:0007669"/>
    <property type="project" value="InterPro"/>
</dbReference>
<evidence type="ECO:0000313" key="2">
    <source>
        <dbReference type="EMBL" id="TLC99184.1"/>
    </source>
</evidence>
<feature type="domain" description="LexA repressor DNA-binding" evidence="1">
    <location>
        <begin position="12"/>
        <end position="62"/>
    </location>
</feature>
<dbReference type="AlphaFoldDB" id="A0A4U8Q354"/>
<sequence length="78" mass="8763">MRLSQHGEKVREDILAFITDYIQRHGYSPTYREIGESVGLRSTSSVYCHIKIMLERGSLETDADGGVPRVLRVPGSNI</sequence>
<dbReference type="InterPro" id="IPR006199">
    <property type="entry name" value="LexA_DNA-bd_dom"/>
</dbReference>
<dbReference type="GO" id="GO:0004252">
    <property type="term" value="F:serine-type endopeptidase activity"/>
    <property type="evidence" value="ECO:0007669"/>
    <property type="project" value="UniProtKB-EC"/>
</dbReference>
<evidence type="ECO:0000313" key="3">
    <source>
        <dbReference type="Proteomes" id="UP000306509"/>
    </source>
</evidence>
<accession>A0A4U8Q354</accession>
<evidence type="ECO:0000259" key="1">
    <source>
        <dbReference type="Pfam" id="PF01726"/>
    </source>
</evidence>
<keyword evidence="3" id="KW-1185">Reference proteome</keyword>
<keyword evidence="2" id="KW-0378">Hydrolase</keyword>
<dbReference type="EMBL" id="QGQD01000074">
    <property type="protein sequence ID" value="TLC99184.1"/>
    <property type="molecule type" value="Genomic_DNA"/>
</dbReference>
<dbReference type="InterPro" id="IPR036388">
    <property type="entry name" value="WH-like_DNA-bd_sf"/>
</dbReference>
<dbReference type="SUPFAM" id="SSF46785">
    <property type="entry name" value="Winged helix' DNA-binding domain"/>
    <property type="match status" value="1"/>
</dbReference>
<dbReference type="Gene3D" id="1.10.10.10">
    <property type="entry name" value="Winged helix-like DNA-binding domain superfamily/Winged helix DNA-binding domain"/>
    <property type="match status" value="1"/>
</dbReference>
<name>A0A4U8Q354_9FIRM</name>
<comment type="caution">
    <text evidence="2">The sequence shown here is derived from an EMBL/GenBank/DDBJ whole genome shotgun (WGS) entry which is preliminary data.</text>
</comment>
<dbReference type="Pfam" id="PF01726">
    <property type="entry name" value="LexA_DNA_bind"/>
    <property type="match status" value="1"/>
</dbReference>
<dbReference type="EC" id="3.4.21.88" evidence="2"/>
<dbReference type="RefSeq" id="WP_138003486.1">
    <property type="nucleotide sequence ID" value="NZ_QGQD01000074.1"/>
</dbReference>
<dbReference type="Proteomes" id="UP000306509">
    <property type="component" value="Unassembled WGS sequence"/>
</dbReference>